<name>A0A2S6IGE3_9FLAO</name>
<feature type="chain" id="PRO_5015535775" description="Lipoprotein" evidence="1">
    <location>
        <begin position="20"/>
        <end position="250"/>
    </location>
</feature>
<evidence type="ECO:0000313" key="3">
    <source>
        <dbReference type="Proteomes" id="UP000239002"/>
    </source>
</evidence>
<comment type="caution">
    <text evidence="2">The sequence shown here is derived from an EMBL/GenBank/DDBJ whole genome shotgun (WGS) entry which is preliminary data.</text>
</comment>
<dbReference type="PROSITE" id="PS51257">
    <property type="entry name" value="PROKAR_LIPOPROTEIN"/>
    <property type="match status" value="1"/>
</dbReference>
<sequence length="250" mass="27213">MMKKLLLLFIAAFTIISCSVEETNEDRADLVDVTALSEERFINFMEEDALSNGLVPEAINPDASVYPYDIESIVAVSDLNKLLPITNPEFGNCVDQDGIDPATGESILNLKIAKVQDGILGGPISSNNTKFTYTLESTDGWFIYSVFMNIDEDCDDLPLTADGTPNVCRFNIRNCFGSRKTKVTYTFSDSCIDECTCNSVYAVLYRLNSNGGISESKGIWLDGDQVGDSVGTTNSFCKDDCGTGGISNDN</sequence>
<evidence type="ECO:0000256" key="1">
    <source>
        <dbReference type="SAM" id="SignalP"/>
    </source>
</evidence>
<proteinExistence type="predicted"/>
<keyword evidence="1" id="KW-0732">Signal</keyword>
<evidence type="ECO:0008006" key="4">
    <source>
        <dbReference type="Google" id="ProtNLM"/>
    </source>
</evidence>
<feature type="signal peptide" evidence="1">
    <location>
        <begin position="1"/>
        <end position="19"/>
    </location>
</feature>
<reference evidence="2 3" key="1">
    <citation type="submission" date="2018-02" db="EMBL/GenBank/DDBJ databases">
        <title>Genomic Encyclopedia of Archaeal and Bacterial Type Strains, Phase II (KMG-II): from individual species to whole genera.</title>
        <authorList>
            <person name="Goeker M."/>
        </authorList>
    </citation>
    <scope>NUCLEOTIDE SEQUENCE [LARGE SCALE GENOMIC DNA]</scope>
    <source>
        <strain evidence="2 3">DSM 16809</strain>
    </source>
</reference>
<dbReference type="Proteomes" id="UP000239002">
    <property type="component" value="Unassembled WGS sequence"/>
</dbReference>
<keyword evidence="3" id="KW-1185">Reference proteome</keyword>
<evidence type="ECO:0000313" key="2">
    <source>
        <dbReference type="EMBL" id="PPK93282.1"/>
    </source>
</evidence>
<dbReference type="AlphaFoldDB" id="A0A2S6IGE3"/>
<organism evidence="2 3">
    <name type="scientific">Nonlabens xylanidelens</name>
    <dbReference type="NCBI Taxonomy" id="191564"/>
    <lineage>
        <taxon>Bacteria</taxon>
        <taxon>Pseudomonadati</taxon>
        <taxon>Bacteroidota</taxon>
        <taxon>Flavobacteriia</taxon>
        <taxon>Flavobacteriales</taxon>
        <taxon>Flavobacteriaceae</taxon>
        <taxon>Nonlabens</taxon>
    </lineage>
</organism>
<gene>
    <name evidence="2" type="ORF">LY01_02567</name>
</gene>
<protein>
    <recommendedName>
        <fullName evidence="4">Lipoprotein</fullName>
    </recommendedName>
</protein>
<dbReference type="EMBL" id="PTJE01000007">
    <property type="protein sequence ID" value="PPK93282.1"/>
    <property type="molecule type" value="Genomic_DNA"/>
</dbReference>
<accession>A0A2S6IGE3</accession>